<evidence type="ECO:0000256" key="2">
    <source>
        <dbReference type="SAM" id="MobiDB-lite"/>
    </source>
</evidence>
<feature type="compositionally biased region" description="Polar residues" evidence="2">
    <location>
        <begin position="48"/>
        <end position="65"/>
    </location>
</feature>
<feature type="domain" description="Putative zinc-finger" evidence="3">
    <location>
        <begin position="633"/>
        <end position="653"/>
    </location>
</feature>
<feature type="compositionally biased region" description="Acidic residues" evidence="2">
    <location>
        <begin position="491"/>
        <end position="503"/>
    </location>
</feature>
<feature type="compositionally biased region" description="Low complexity" evidence="2">
    <location>
        <begin position="169"/>
        <end position="183"/>
    </location>
</feature>
<keyword evidence="1" id="KW-0175">Coiled coil</keyword>
<evidence type="ECO:0000313" key="5">
    <source>
        <dbReference type="Proteomes" id="UP000774326"/>
    </source>
</evidence>
<gene>
    <name evidence="4" type="ORF">WICPIJ_010116</name>
</gene>
<feature type="region of interest" description="Disordered" evidence="2">
    <location>
        <begin position="163"/>
        <end position="184"/>
    </location>
</feature>
<feature type="compositionally biased region" description="Basic and acidic residues" evidence="2">
    <location>
        <begin position="481"/>
        <end position="490"/>
    </location>
</feature>
<evidence type="ECO:0000259" key="3">
    <source>
        <dbReference type="Pfam" id="PF10650"/>
    </source>
</evidence>
<feature type="region of interest" description="Disordered" evidence="2">
    <location>
        <begin position="375"/>
        <end position="421"/>
    </location>
</feature>
<evidence type="ECO:0000313" key="4">
    <source>
        <dbReference type="EMBL" id="KAH3672161.1"/>
    </source>
</evidence>
<feature type="coiled-coil region" evidence="1">
    <location>
        <begin position="330"/>
        <end position="374"/>
    </location>
</feature>
<evidence type="ECO:0000256" key="1">
    <source>
        <dbReference type="SAM" id="Coils"/>
    </source>
</evidence>
<dbReference type="AlphaFoldDB" id="A0A9P8PHM7"/>
<reference evidence="4" key="1">
    <citation type="journal article" date="2021" name="Open Biol.">
        <title>Shared evolutionary footprints suggest mitochondrial oxidative damage underlies multiple complex I losses in fungi.</title>
        <authorList>
            <person name="Schikora-Tamarit M.A."/>
            <person name="Marcet-Houben M."/>
            <person name="Nosek J."/>
            <person name="Gabaldon T."/>
        </authorList>
    </citation>
    <scope>NUCLEOTIDE SEQUENCE</scope>
    <source>
        <strain evidence="4">CBS2887</strain>
    </source>
</reference>
<reference evidence="4" key="2">
    <citation type="submission" date="2021-01" db="EMBL/GenBank/DDBJ databases">
        <authorList>
            <person name="Schikora-Tamarit M.A."/>
        </authorList>
    </citation>
    <scope>NUCLEOTIDE SEQUENCE</scope>
    <source>
        <strain evidence="4">CBS2887</strain>
    </source>
</reference>
<organism evidence="4 5">
    <name type="scientific">Wickerhamomyces pijperi</name>
    <name type="common">Yeast</name>
    <name type="synonym">Pichia pijperi</name>
    <dbReference type="NCBI Taxonomy" id="599730"/>
    <lineage>
        <taxon>Eukaryota</taxon>
        <taxon>Fungi</taxon>
        <taxon>Dikarya</taxon>
        <taxon>Ascomycota</taxon>
        <taxon>Saccharomycotina</taxon>
        <taxon>Saccharomycetes</taxon>
        <taxon>Phaffomycetales</taxon>
        <taxon>Wickerhamomycetaceae</taxon>
        <taxon>Wickerhamomyces</taxon>
    </lineage>
</organism>
<dbReference type="Pfam" id="PF10650">
    <property type="entry name" value="zf-C3H1"/>
    <property type="match status" value="1"/>
</dbReference>
<feature type="coiled-coil region" evidence="1">
    <location>
        <begin position="276"/>
        <end position="303"/>
    </location>
</feature>
<dbReference type="OrthoDB" id="4092240at2759"/>
<accession>A0A9P8PHM7</accession>
<feature type="compositionally biased region" description="Basic residues" evidence="2">
    <location>
        <begin position="381"/>
        <end position="396"/>
    </location>
</feature>
<feature type="region of interest" description="Disordered" evidence="2">
    <location>
        <begin position="48"/>
        <end position="68"/>
    </location>
</feature>
<name>A0A9P8PHM7_WICPI</name>
<feature type="region of interest" description="Disordered" evidence="2">
    <location>
        <begin position="435"/>
        <end position="548"/>
    </location>
</feature>
<protein>
    <recommendedName>
        <fullName evidence="3">Putative zinc-finger domain-containing protein</fullName>
    </recommendedName>
</protein>
<sequence>MIPAMSISAKESLELELQAKRKALLESIARKKKAAAAAASKPSVIELSPSSSEISTPIATNVTPPSSYQSSLSQQDISSMLYEAVVDLQSLGYSFNMIVEKSGINRHLLQECFKNWNFATQPDAEMNSPSSVAMKPNNPATVVSRNGTKMKTNSFAVLAATSAQEPNEPRIQPQSQPQPQVIPASRSPTAVNAALYNNQARPRYNTKVFQNGSVGYVERPEWLDDLVLDFQTTDEELSDAEADAQEEVLVIEENVVNEPATLLPNNVAPRNPGAGQDDIKQKLKDLQDEIARLSSIVKINESRKLDEVIQAAELSIKNSRTEQSYLLAKLQTLEVVIKKECAKLDSLKEEAKKLHDAKAHLALLLIEQDDLEKELPATKKSNSKKKKRRPSTHKSAPKPNLVEPQEDSNSTKQPPTTSISMHEALRQRLLNMKRKKEEEEQMNTNETGPSKRHQSVKIEAEEGRNTASTAVIEITDDEDERSSKAQVEQHSEDDDDDDIEEIPDPCPPLKAKEREIVTNSESADDEDGDSQDREHTTGLIPNFSRTSETEESAIYGETIHKIEKVIIIHRNQNGMRFISSESFWLRLFLSLLMVAKSSQFKPYVSYGLSDNQSTTTKDTGLSGNLEEGQLDQLCPLELVNGSCTDKSCKFQHLS</sequence>
<dbReference type="Proteomes" id="UP000774326">
    <property type="component" value="Unassembled WGS sequence"/>
</dbReference>
<keyword evidence="5" id="KW-1185">Reference proteome</keyword>
<dbReference type="InterPro" id="IPR019607">
    <property type="entry name" value="Putative_zinc-finger_domain"/>
</dbReference>
<feature type="compositionally biased region" description="Polar residues" evidence="2">
    <location>
        <begin position="407"/>
        <end position="420"/>
    </location>
</feature>
<dbReference type="EMBL" id="JAEUBG010005849">
    <property type="protein sequence ID" value="KAH3672161.1"/>
    <property type="molecule type" value="Genomic_DNA"/>
</dbReference>
<proteinExistence type="predicted"/>
<comment type="caution">
    <text evidence="4">The sequence shown here is derived from an EMBL/GenBank/DDBJ whole genome shotgun (WGS) entry which is preliminary data.</text>
</comment>